<keyword evidence="7" id="KW-0378">Hydrolase</keyword>
<comment type="similarity">
    <text evidence="2">Belongs to the RNase H family.</text>
</comment>
<dbReference type="HOGENOM" id="CLU_030894_6_1_1"/>
<dbReference type="EMBL" id="GL380410">
    <property type="protein sequence ID" value="EGT54956.1"/>
    <property type="molecule type" value="Genomic_DNA"/>
</dbReference>
<dbReference type="AlphaFoldDB" id="G0PGA1"/>
<dbReference type="CDD" id="cd09280">
    <property type="entry name" value="RNase_HI_eukaryote_like"/>
    <property type="match status" value="1"/>
</dbReference>
<dbReference type="InterPro" id="IPR012337">
    <property type="entry name" value="RNaseH-like_sf"/>
</dbReference>
<dbReference type="InterPro" id="IPR050092">
    <property type="entry name" value="RNase_H"/>
</dbReference>
<evidence type="ECO:0000256" key="4">
    <source>
        <dbReference type="ARBA" id="ARBA00022722"/>
    </source>
</evidence>
<dbReference type="GO" id="GO:0004523">
    <property type="term" value="F:RNA-DNA hybrid ribonuclease activity"/>
    <property type="evidence" value="ECO:0007669"/>
    <property type="project" value="UniProtKB-EC"/>
</dbReference>
<dbReference type="EC" id="3.1.26.4" evidence="3"/>
<evidence type="ECO:0000256" key="1">
    <source>
        <dbReference type="ARBA" id="ARBA00000077"/>
    </source>
</evidence>
<keyword evidence="5" id="KW-0479">Metal-binding</keyword>
<organism evidence="10">
    <name type="scientific">Caenorhabditis brenneri</name>
    <name type="common">Nematode worm</name>
    <dbReference type="NCBI Taxonomy" id="135651"/>
    <lineage>
        <taxon>Eukaryota</taxon>
        <taxon>Metazoa</taxon>
        <taxon>Ecdysozoa</taxon>
        <taxon>Nematoda</taxon>
        <taxon>Chromadorea</taxon>
        <taxon>Rhabditida</taxon>
        <taxon>Rhabditina</taxon>
        <taxon>Rhabditomorpha</taxon>
        <taxon>Rhabditoidea</taxon>
        <taxon>Rhabditidae</taxon>
        <taxon>Peloderinae</taxon>
        <taxon>Caenorhabditis</taxon>
    </lineage>
</organism>
<keyword evidence="10" id="KW-1185">Reference proteome</keyword>
<evidence type="ECO:0000256" key="5">
    <source>
        <dbReference type="ARBA" id="ARBA00022723"/>
    </source>
</evidence>
<dbReference type="Proteomes" id="UP000008068">
    <property type="component" value="Unassembled WGS sequence"/>
</dbReference>
<dbReference type="STRING" id="135651.G0PGA1"/>
<evidence type="ECO:0000313" key="9">
    <source>
        <dbReference type="EMBL" id="EGT54956.1"/>
    </source>
</evidence>
<dbReference type="InParanoid" id="G0PGA1"/>
<evidence type="ECO:0000313" key="10">
    <source>
        <dbReference type="Proteomes" id="UP000008068"/>
    </source>
</evidence>
<evidence type="ECO:0000256" key="7">
    <source>
        <dbReference type="ARBA" id="ARBA00022801"/>
    </source>
</evidence>
<dbReference type="GO" id="GO:0043137">
    <property type="term" value="P:DNA replication, removal of RNA primer"/>
    <property type="evidence" value="ECO:0007669"/>
    <property type="project" value="TreeGrafter"/>
</dbReference>
<dbReference type="eggNOG" id="KOG3752">
    <property type="taxonomic scope" value="Eukaryota"/>
</dbReference>
<dbReference type="InterPro" id="IPR036397">
    <property type="entry name" value="RNaseH_sf"/>
</dbReference>
<keyword evidence="6" id="KW-0255">Endonuclease</keyword>
<reference evidence="10" key="1">
    <citation type="submission" date="2011-07" db="EMBL/GenBank/DDBJ databases">
        <authorList>
            <consortium name="Caenorhabditis brenneri Sequencing and Analysis Consortium"/>
            <person name="Wilson R.K."/>
        </authorList>
    </citation>
    <scope>NUCLEOTIDE SEQUENCE [LARGE SCALE GENOMIC DNA]</scope>
    <source>
        <strain evidence="10">PB2801</strain>
    </source>
</reference>
<dbReference type="PANTHER" id="PTHR10642">
    <property type="entry name" value="RIBONUCLEASE H1"/>
    <property type="match status" value="1"/>
</dbReference>
<feature type="domain" description="RNase H type-1" evidence="8">
    <location>
        <begin position="9"/>
        <end position="163"/>
    </location>
</feature>
<gene>
    <name evidence="9" type="ORF">CAEBREN_14689</name>
</gene>
<dbReference type="PANTHER" id="PTHR10642:SF26">
    <property type="entry name" value="RIBONUCLEASE H1"/>
    <property type="match status" value="1"/>
</dbReference>
<dbReference type="OMA" id="MQEIEIF"/>
<evidence type="ECO:0000256" key="6">
    <source>
        <dbReference type="ARBA" id="ARBA00022759"/>
    </source>
</evidence>
<comment type="catalytic activity">
    <reaction evidence="1">
        <text>Endonucleolytic cleavage to 5'-phosphomonoester.</text>
        <dbReference type="EC" id="3.1.26.4"/>
    </reaction>
</comment>
<sequence>MSRRRRPSYIKTLRIYTDGCALRNGQPGAKGGWAIVFEDNNEFENDSDWCTTCPQTNNCFELMAVIEALRNALRRGGVYHVIIVTDSKYVISALTEWIHKWKSNNWLNCKGKPVMNRELIETIDSMTQNMIRRGGSVKYEHVNGHSGNRWNDMADAMAKEAAAQNPIYDDSDDEY</sequence>
<dbReference type="SUPFAM" id="SSF53098">
    <property type="entry name" value="Ribonuclease H-like"/>
    <property type="match status" value="1"/>
</dbReference>
<name>G0PGA1_CAEBE</name>
<evidence type="ECO:0000259" key="8">
    <source>
        <dbReference type="PROSITE" id="PS50879"/>
    </source>
</evidence>
<dbReference type="GO" id="GO:0046872">
    <property type="term" value="F:metal ion binding"/>
    <property type="evidence" value="ECO:0007669"/>
    <property type="project" value="UniProtKB-KW"/>
</dbReference>
<dbReference type="GO" id="GO:0003676">
    <property type="term" value="F:nucleic acid binding"/>
    <property type="evidence" value="ECO:0007669"/>
    <property type="project" value="InterPro"/>
</dbReference>
<dbReference type="Pfam" id="PF00075">
    <property type="entry name" value="RNase_H"/>
    <property type="match status" value="1"/>
</dbReference>
<evidence type="ECO:0000256" key="2">
    <source>
        <dbReference type="ARBA" id="ARBA00005300"/>
    </source>
</evidence>
<proteinExistence type="inferred from homology"/>
<accession>G0PGA1</accession>
<protein>
    <recommendedName>
        <fullName evidence="3">ribonuclease H</fullName>
        <ecNumber evidence="3">3.1.26.4</ecNumber>
    </recommendedName>
</protein>
<evidence type="ECO:0000256" key="3">
    <source>
        <dbReference type="ARBA" id="ARBA00012180"/>
    </source>
</evidence>
<keyword evidence="4" id="KW-0540">Nuclease</keyword>
<dbReference type="OrthoDB" id="90239at2759"/>
<dbReference type="PROSITE" id="PS50879">
    <property type="entry name" value="RNASE_H_1"/>
    <property type="match status" value="1"/>
</dbReference>
<dbReference type="Gene3D" id="3.30.420.10">
    <property type="entry name" value="Ribonuclease H-like superfamily/Ribonuclease H"/>
    <property type="match status" value="1"/>
</dbReference>
<dbReference type="InterPro" id="IPR002156">
    <property type="entry name" value="RNaseH_domain"/>
</dbReference>